<comment type="caution">
    <text evidence="1">The sequence shown here is derived from an EMBL/GenBank/DDBJ whole genome shotgun (WGS) entry which is preliminary data.</text>
</comment>
<sequence length="99" mass="10805">MELSWLPGVRLTRAQAYSGMVLDDFVSDPQRVTDAKVFEQAAAHAAELGMSLSQAVVRLYKNCRSDKMSQVLTAASTSRTGRVRVRCGAREAANPHPGR</sequence>
<reference evidence="1 2" key="1">
    <citation type="submission" date="2018-07" db="EMBL/GenBank/DDBJ databases">
        <title>Genomic Encyclopedia of Type Strains, Phase IV (KMG-IV): sequencing the most valuable type-strain genomes for metagenomic binning, comparative biology and taxonomic classification.</title>
        <authorList>
            <person name="Goeker M."/>
        </authorList>
    </citation>
    <scope>NUCLEOTIDE SEQUENCE [LARGE SCALE GENOMIC DNA]</scope>
    <source>
        <strain evidence="1 2">DSM 44290</strain>
    </source>
</reference>
<dbReference type="RefSeq" id="WP_068004748.1">
    <property type="nucleotide sequence ID" value="NZ_QQBC01000010.1"/>
</dbReference>
<organism evidence="1 2">
    <name type="scientific">Nocardia pseudobrasiliensis</name>
    <dbReference type="NCBI Taxonomy" id="45979"/>
    <lineage>
        <taxon>Bacteria</taxon>
        <taxon>Bacillati</taxon>
        <taxon>Actinomycetota</taxon>
        <taxon>Actinomycetes</taxon>
        <taxon>Mycobacteriales</taxon>
        <taxon>Nocardiaceae</taxon>
        <taxon>Nocardia</taxon>
    </lineage>
</organism>
<accession>A0A370HYW1</accession>
<gene>
    <name evidence="1" type="ORF">DFR76_110207</name>
</gene>
<dbReference type="Proteomes" id="UP000254869">
    <property type="component" value="Unassembled WGS sequence"/>
</dbReference>
<dbReference type="AlphaFoldDB" id="A0A370HYW1"/>
<protein>
    <submittedName>
        <fullName evidence="1">Uncharacterized protein</fullName>
    </submittedName>
</protein>
<evidence type="ECO:0000313" key="2">
    <source>
        <dbReference type="Proteomes" id="UP000254869"/>
    </source>
</evidence>
<evidence type="ECO:0000313" key="1">
    <source>
        <dbReference type="EMBL" id="RDI63510.1"/>
    </source>
</evidence>
<keyword evidence="2" id="KW-1185">Reference proteome</keyword>
<name>A0A370HYW1_9NOCA</name>
<dbReference type="EMBL" id="QQBC01000010">
    <property type="protein sequence ID" value="RDI63510.1"/>
    <property type="molecule type" value="Genomic_DNA"/>
</dbReference>
<proteinExistence type="predicted"/>